<comment type="caution">
    <text evidence="3">The sequence shown here is derived from an EMBL/GenBank/DDBJ whole genome shotgun (WGS) entry which is preliminary data.</text>
</comment>
<dbReference type="AlphaFoldDB" id="A0A9W9ZHC5"/>
<dbReference type="PROSITE" id="PS50022">
    <property type="entry name" value="FA58C_3"/>
    <property type="match status" value="1"/>
</dbReference>
<reference evidence="3" key="1">
    <citation type="submission" date="2023-01" db="EMBL/GenBank/DDBJ databases">
        <title>Genome assembly of the deep-sea coral Lophelia pertusa.</title>
        <authorList>
            <person name="Herrera S."/>
            <person name="Cordes E."/>
        </authorList>
    </citation>
    <scope>NUCLEOTIDE SEQUENCE</scope>
    <source>
        <strain evidence="3">USNM1676648</strain>
        <tissue evidence="3">Polyp</tissue>
    </source>
</reference>
<accession>A0A9W9ZHC5</accession>
<dbReference type="InterPro" id="IPR008979">
    <property type="entry name" value="Galactose-bd-like_sf"/>
</dbReference>
<dbReference type="Gene3D" id="2.60.120.260">
    <property type="entry name" value="Galactose-binding domain-like"/>
    <property type="match status" value="2"/>
</dbReference>
<name>A0A9W9ZHC5_9CNID</name>
<feature type="compositionally biased region" description="Low complexity" evidence="1">
    <location>
        <begin position="108"/>
        <end position="133"/>
    </location>
</feature>
<feature type="region of interest" description="Disordered" evidence="1">
    <location>
        <begin position="1"/>
        <end position="20"/>
    </location>
</feature>
<organism evidence="3 4">
    <name type="scientific">Desmophyllum pertusum</name>
    <dbReference type="NCBI Taxonomy" id="174260"/>
    <lineage>
        <taxon>Eukaryota</taxon>
        <taxon>Metazoa</taxon>
        <taxon>Cnidaria</taxon>
        <taxon>Anthozoa</taxon>
        <taxon>Hexacorallia</taxon>
        <taxon>Scleractinia</taxon>
        <taxon>Caryophylliina</taxon>
        <taxon>Caryophylliidae</taxon>
        <taxon>Desmophyllum</taxon>
    </lineage>
</organism>
<dbReference type="SUPFAM" id="SSF49785">
    <property type="entry name" value="Galactose-binding domain-like"/>
    <property type="match status" value="1"/>
</dbReference>
<dbReference type="InterPro" id="IPR000421">
    <property type="entry name" value="FA58C"/>
</dbReference>
<proteinExistence type="predicted"/>
<dbReference type="PANTHER" id="PTHR24543">
    <property type="entry name" value="MULTICOPPER OXIDASE-RELATED"/>
    <property type="match status" value="1"/>
</dbReference>
<sequence length="133" mass="14584">MQKKQQSRIDHMPSMGRINNTKGRGAWCADHAKAKDKNQYLQVDLGVILDGNYDQNTRVDNNLNPAISVHFIRFIPDCATDDKCMRVAVFKCRGNYTAFIHTGHEQQSTTSSPSTSLSSSSSSSPSSSSSSPS</sequence>
<evidence type="ECO:0000313" key="3">
    <source>
        <dbReference type="EMBL" id="KAJ7381355.1"/>
    </source>
</evidence>
<protein>
    <recommendedName>
        <fullName evidence="2">F5/8 type C domain-containing protein</fullName>
    </recommendedName>
</protein>
<dbReference type="Proteomes" id="UP001163046">
    <property type="component" value="Unassembled WGS sequence"/>
</dbReference>
<dbReference type="EMBL" id="MU826350">
    <property type="protein sequence ID" value="KAJ7381355.1"/>
    <property type="molecule type" value="Genomic_DNA"/>
</dbReference>
<feature type="region of interest" description="Disordered" evidence="1">
    <location>
        <begin position="101"/>
        <end position="133"/>
    </location>
</feature>
<keyword evidence="4" id="KW-1185">Reference proteome</keyword>
<evidence type="ECO:0000313" key="4">
    <source>
        <dbReference type="Proteomes" id="UP001163046"/>
    </source>
</evidence>
<evidence type="ECO:0000256" key="1">
    <source>
        <dbReference type="SAM" id="MobiDB-lite"/>
    </source>
</evidence>
<evidence type="ECO:0000259" key="2">
    <source>
        <dbReference type="PROSITE" id="PS50022"/>
    </source>
</evidence>
<gene>
    <name evidence="3" type="ORF">OS493_001482</name>
</gene>
<feature type="domain" description="F5/8 type C" evidence="2">
    <location>
        <begin position="1"/>
        <end position="46"/>
    </location>
</feature>